<reference evidence="1 2" key="1">
    <citation type="submission" date="2020-11" db="EMBL/GenBank/DDBJ databases">
        <title>Hymenobacter sp.</title>
        <authorList>
            <person name="Kim M.K."/>
        </authorList>
    </citation>
    <scope>NUCLEOTIDE SEQUENCE [LARGE SCALE GENOMIC DNA]</scope>
    <source>
        <strain evidence="1 2">BT594</strain>
    </source>
</reference>
<name>A0ABS0KXY8_9BACT</name>
<dbReference type="EMBL" id="JADWYK010000002">
    <property type="protein sequence ID" value="MBG8552730.1"/>
    <property type="molecule type" value="Genomic_DNA"/>
</dbReference>
<dbReference type="InterPro" id="IPR025345">
    <property type="entry name" value="DUF4249"/>
</dbReference>
<dbReference type="RefSeq" id="WP_196953780.1">
    <property type="nucleotide sequence ID" value="NZ_JADWYK010000002.1"/>
</dbReference>
<dbReference type="Proteomes" id="UP000601099">
    <property type="component" value="Unassembled WGS sequence"/>
</dbReference>
<accession>A0ABS0KXY8</accession>
<comment type="caution">
    <text evidence="1">The sequence shown here is derived from an EMBL/GenBank/DDBJ whole genome shotgun (WGS) entry which is preliminary data.</text>
</comment>
<gene>
    <name evidence="1" type="ORF">I5L79_04180</name>
</gene>
<evidence type="ECO:0000313" key="1">
    <source>
        <dbReference type="EMBL" id="MBG8552730.1"/>
    </source>
</evidence>
<dbReference type="Pfam" id="PF14054">
    <property type="entry name" value="DUF4249"/>
    <property type="match status" value="1"/>
</dbReference>
<keyword evidence="2" id="KW-1185">Reference proteome</keyword>
<proteinExistence type="predicted"/>
<organism evidence="1 2">
    <name type="scientific">Hymenobacter guriensis</name>
    <dbReference type="NCBI Taxonomy" id="2793065"/>
    <lineage>
        <taxon>Bacteria</taxon>
        <taxon>Pseudomonadati</taxon>
        <taxon>Bacteroidota</taxon>
        <taxon>Cytophagia</taxon>
        <taxon>Cytophagales</taxon>
        <taxon>Hymenobacteraceae</taxon>
        <taxon>Hymenobacter</taxon>
    </lineage>
</organism>
<evidence type="ECO:0000313" key="2">
    <source>
        <dbReference type="Proteomes" id="UP000601099"/>
    </source>
</evidence>
<sequence length="371" mass="41710">MLLLAGCVEPYVPEVAPGEASLLVVDGYINSVGVSTIRLSRAVQLQTTKSAPVEAHAKVFIEEEGGAQYPLTESQPGTYTSAALTLPAGRPVRLHFTTAGQREYVSDYTSVKVTPPIDSLSWRTTADGLQVYVNTHDDSNLNRHYRWTFDETWEFTSMLKSVLEYRKGQITYRTDNIYNCWASESPGTIRMSNTTKLEKNIVSEQPIVLLPYRTPKLSIKYSVLVKQYALTPEEYAYWEALRKNTESIGSLYDPLPTQLTGNVHSVADPSEPVLGFIGAQSVIEKRLFIDRKQLPSDWPFVTGYETCTLDTIPRPHDPEPPSPQEVLNFFSTGAAIPIFEYQPNTNIFYYSTPECVDCRKRGTNVKPSFWP</sequence>
<protein>
    <submittedName>
        <fullName evidence="1">DUF4249 domain-containing protein</fullName>
    </submittedName>
</protein>